<keyword evidence="4" id="KW-0732">Signal</keyword>
<protein>
    <submittedName>
        <fullName evidence="10">Arylsulfatase G</fullName>
    </submittedName>
</protein>
<feature type="region of interest" description="Disordered" evidence="7">
    <location>
        <begin position="1"/>
        <end position="62"/>
    </location>
</feature>
<dbReference type="Pfam" id="PF00884">
    <property type="entry name" value="Sulfatase"/>
    <property type="match status" value="1"/>
</dbReference>
<dbReference type="RefSeq" id="XP_010771475.1">
    <property type="nucleotide sequence ID" value="XM_010773173.1"/>
</dbReference>
<dbReference type="PANTHER" id="PTHR42693">
    <property type="entry name" value="ARYLSULFATASE FAMILY MEMBER"/>
    <property type="match status" value="1"/>
</dbReference>
<dbReference type="Gene3D" id="3.30.1120.10">
    <property type="match status" value="1"/>
</dbReference>
<dbReference type="KEGG" id="ncc:104947202"/>
<dbReference type="GO" id="GO:0046872">
    <property type="term" value="F:metal ion binding"/>
    <property type="evidence" value="ECO:0007669"/>
    <property type="project" value="UniProtKB-KW"/>
</dbReference>
<dbReference type="Proteomes" id="UP000504611">
    <property type="component" value="Unplaced"/>
</dbReference>
<dbReference type="SUPFAM" id="SSF53649">
    <property type="entry name" value="Alkaline phosphatase-like"/>
    <property type="match status" value="1"/>
</dbReference>
<proteinExistence type="inferred from homology"/>
<evidence type="ECO:0000313" key="10">
    <source>
        <dbReference type="RefSeq" id="XP_010771475.1"/>
    </source>
</evidence>
<feature type="region of interest" description="Disordered" evidence="7">
    <location>
        <begin position="146"/>
        <end position="167"/>
    </location>
</feature>
<organism evidence="9 10">
    <name type="scientific">Notothenia coriiceps</name>
    <name type="common">black rockcod</name>
    <dbReference type="NCBI Taxonomy" id="8208"/>
    <lineage>
        <taxon>Eukaryota</taxon>
        <taxon>Metazoa</taxon>
        <taxon>Chordata</taxon>
        <taxon>Craniata</taxon>
        <taxon>Vertebrata</taxon>
        <taxon>Euteleostomi</taxon>
        <taxon>Actinopterygii</taxon>
        <taxon>Neopterygii</taxon>
        <taxon>Teleostei</taxon>
        <taxon>Neoteleostei</taxon>
        <taxon>Acanthomorphata</taxon>
        <taxon>Eupercaria</taxon>
        <taxon>Perciformes</taxon>
        <taxon>Notothenioidei</taxon>
        <taxon>Nototheniidae</taxon>
        <taxon>Notothenia</taxon>
    </lineage>
</organism>
<keyword evidence="6" id="KW-0106">Calcium</keyword>
<dbReference type="InterPro" id="IPR024607">
    <property type="entry name" value="Sulfatase_CS"/>
</dbReference>
<dbReference type="InterPro" id="IPR050738">
    <property type="entry name" value="Sulfatase"/>
</dbReference>
<evidence type="ECO:0000313" key="9">
    <source>
        <dbReference type="Proteomes" id="UP000504611"/>
    </source>
</evidence>
<dbReference type="OrthoDB" id="103349at2759"/>
<evidence type="ECO:0000256" key="7">
    <source>
        <dbReference type="SAM" id="MobiDB-lite"/>
    </source>
</evidence>
<comment type="similarity">
    <text evidence="2">Belongs to the sulfatase family.</text>
</comment>
<feature type="compositionally biased region" description="Polar residues" evidence="7">
    <location>
        <begin position="18"/>
        <end position="29"/>
    </location>
</feature>
<dbReference type="FunFam" id="3.30.1120.10:FF:000006">
    <property type="entry name" value="Arylsulfatase G"/>
    <property type="match status" value="1"/>
</dbReference>
<evidence type="ECO:0000256" key="3">
    <source>
        <dbReference type="ARBA" id="ARBA00022723"/>
    </source>
</evidence>
<keyword evidence="3" id="KW-0479">Metal-binding</keyword>
<dbReference type="AlphaFoldDB" id="A0A6I9NB05"/>
<evidence type="ECO:0000256" key="2">
    <source>
        <dbReference type="ARBA" id="ARBA00008779"/>
    </source>
</evidence>
<keyword evidence="9" id="KW-1185">Reference proteome</keyword>
<evidence type="ECO:0000256" key="4">
    <source>
        <dbReference type="ARBA" id="ARBA00022729"/>
    </source>
</evidence>
<keyword evidence="5" id="KW-0378">Hydrolase</keyword>
<dbReference type="PROSITE" id="PS00149">
    <property type="entry name" value="SULFATASE_2"/>
    <property type="match status" value="1"/>
</dbReference>
<comment type="cofactor">
    <cofactor evidence="1">
        <name>Ca(2+)</name>
        <dbReference type="ChEBI" id="CHEBI:29108"/>
    </cofactor>
</comment>
<dbReference type="GO" id="GO:0004065">
    <property type="term" value="F:arylsulfatase activity"/>
    <property type="evidence" value="ECO:0007669"/>
    <property type="project" value="TreeGrafter"/>
</dbReference>
<evidence type="ECO:0000256" key="6">
    <source>
        <dbReference type="ARBA" id="ARBA00022837"/>
    </source>
</evidence>
<feature type="compositionally biased region" description="Low complexity" evidence="7">
    <location>
        <begin position="146"/>
        <end position="156"/>
    </location>
</feature>
<dbReference type="InterPro" id="IPR017850">
    <property type="entry name" value="Alkaline_phosphatase_core_sf"/>
</dbReference>
<sequence length="622" mass="67815">MARRSKNTPPFPRRTKAVSVSTFRESLTFQGRAPDTHPRRPPPGHTTEQSARLRPILATKATTRPPFARRLSFYSLAADGSDGNTLAMPCDDPRPVLSDSIPGMHRYVAQRSPLPSSPRAVGRHHPVPLSARSLASRRARFLASSVRSLSHPSPSASERRLTDFHSPASTCSPSRAAILTGRYGLRNGVTHNFAVSSLAGLPLSEVTLPQLLQKEGYYTAMIGKWHLGHNGPYAPTNRGFDYYLGIPYSNDMGCTDIPGYNLPQCPPCESPEPHVTRLKRSAHGGCYSKVGLPLIENSSIVQQPLDLWALTEQYKSAATRIIRSARERGQPYLLYLALAHMHVPLAPSLHSDEGRVYAASLQEMDGLVGAVKSASDHTDRDNTLIWFTGDNGPWEQKCQYAGSVGPFMGTWQTSRGGGSAKRTTWEGGHRVPTVAYWPGRIPANTSSSALLSGMDIFHTLLSLAGVTPPSDRCYDGIDATDVLLHGEQTGHEFLFHPNSGAAGEFGDLQTVRSGKHKAFYITGAAEACGGATGREQLHDPPLIFDLEVDESEETPLDTETLEYQAVAQRMARRREELLWDIANDKSVSAADYSTDASAAPCCDPEHTVCRCDPEHTVCQTLS</sequence>
<accession>A0A6I9NB05</accession>
<name>A0A6I9NB05_9TELE</name>
<dbReference type="PROSITE" id="PS00523">
    <property type="entry name" value="SULFATASE_1"/>
    <property type="match status" value="1"/>
</dbReference>
<dbReference type="Pfam" id="PF14707">
    <property type="entry name" value="Sulfatase_C"/>
    <property type="match status" value="1"/>
</dbReference>
<dbReference type="InterPro" id="IPR000917">
    <property type="entry name" value="Sulfatase_N"/>
</dbReference>
<feature type="domain" description="Sulfatase N-terminal" evidence="8">
    <location>
        <begin position="160"/>
        <end position="466"/>
    </location>
</feature>
<evidence type="ECO:0000259" key="8">
    <source>
        <dbReference type="Pfam" id="PF00884"/>
    </source>
</evidence>
<reference evidence="10" key="1">
    <citation type="submission" date="2025-08" db="UniProtKB">
        <authorList>
            <consortium name="RefSeq"/>
        </authorList>
    </citation>
    <scope>IDENTIFICATION</scope>
    <source>
        <tissue evidence="10">Muscle</tissue>
    </source>
</reference>
<dbReference type="GeneID" id="104947202"/>
<dbReference type="PANTHER" id="PTHR42693:SF42">
    <property type="entry name" value="ARYLSULFATASE G"/>
    <property type="match status" value="1"/>
</dbReference>
<evidence type="ECO:0000256" key="1">
    <source>
        <dbReference type="ARBA" id="ARBA00001913"/>
    </source>
</evidence>
<dbReference type="Gene3D" id="3.40.720.10">
    <property type="entry name" value="Alkaline Phosphatase, subunit A"/>
    <property type="match status" value="1"/>
</dbReference>
<evidence type="ECO:0000256" key="5">
    <source>
        <dbReference type="ARBA" id="ARBA00022801"/>
    </source>
</evidence>
<gene>
    <name evidence="10" type="primary">LOC104947202</name>
</gene>